<dbReference type="Gene3D" id="2.40.170.20">
    <property type="entry name" value="TonB-dependent receptor, beta-barrel domain"/>
    <property type="match status" value="1"/>
</dbReference>
<evidence type="ECO:0000256" key="7">
    <source>
        <dbReference type="ARBA" id="ARBA00023136"/>
    </source>
</evidence>
<dbReference type="InterPro" id="IPR039426">
    <property type="entry name" value="TonB-dep_rcpt-like"/>
</dbReference>
<keyword evidence="16" id="KW-1185">Reference proteome</keyword>
<dbReference type="InterPro" id="IPR036942">
    <property type="entry name" value="Beta-barrel_TonB_sf"/>
</dbReference>
<keyword evidence="7 10" id="KW-0472">Membrane</keyword>
<evidence type="ECO:0000256" key="11">
    <source>
        <dbReference type="RuleBase" id="RU003357"/>
    </source>
</evidence>
<keyword evidence="12" id="KW-0732">Signal</keyword>
<evidence type="ECO:0000256" key="12">
    <source>
        <dbReference type="SAM" id="SignalP"/>
    </source>
</evidence>
<gene>
    <name evidence="15" type="ORF">SAMN02982985_01275</name>
</gene>
<dbReference type="GO" id="GO:0009279">
    <property type="term" value="C:cell outer membrane"/>
    <property type="evidence" value="ECO:0007669"/>
    <property type="project" value="UniProtKB-SubCell"/>
</dbReference>
<keyword evidence="6 11" id="KW-0798">TonB box</keyword>
<feature type="signal peptide" evidence="12">
    <location>
        <begin position="1"/>
        <end position="31"/>
    </location>
</feature>
<dbReference type="Pfam" id="PF07715">
    <property type="entry name" value="Plug"/>
    <property type="match status" value="1"/>
</dbReference>
<dbReference type="EMBL" id="FOTW01000007">
    <property type="protein sequence ID" value="SFL73473.1"/>
    <property type="molecule type" value="Genomic_DNA"/>
</dbReference>
<keyword evidence="9 10" id="KW-0998">Cell outer membrane</keyword>
<organism evidence="15 16">
    <name type="scientific">Rugamonas rubra</name>
    <dbReference type="NCBI Taxonomy" id="758825"/>
    <lineage>
        <taxon>Bacteria</taxon>
        <taxon>Pseudomonadati</taxon>
        <taxon>Pseudomonadota</taxon>
        <taxon>Betaproteobacteria</taxon>
        <taxon>Burkholderiales</taxon>
        <taxon>Oxalobacteraceae</taxon>
        <taxon>Telluria group</taxon>
        <taxon>Rugamonas</taxon>
    </lineage>
</organism>
<keyword evidence="5 10" id="KW-0812">Transmembrane</keyword>
<dbReference type="Proteomes" id="UP000199470">
    <property type="component" value="Unassembled WGS sequence"/>
</dbReference>
<dbReference type="OrthoDB" id="8530571at2"/>
<sequence length="910" mass="97941">MAKNPMKTTHLRLKPLAAGVIALLCGQAAQAQAPAAAAAAPGQGAAAAPTAVVVTGSRIPRATLEGPSAVTVITGDEITKQGYKNVFDALSNQSQNSGFVQGADFGNTHTPSANAISLRGLGPNHTLILLNGHRIADFPIAYEGTVNFTNLANIPSSVVERIEILSGGASAIYGSDAIAGVVNVILKKQAEGIDVNLKAGSTTRGGGAEQRLQITGGGSVDRLNGLFSLELSEREPLWSMDRDFMSAKDGLPTIVLSRKSLKTGNYYDLGDSCDVLGDLYQHSTVKYATKKGSYCASAKTRPTYWTTQTKNSSQNFFGSLNYELPGGTVLFGDLLLASNKSENNTRGPAWTSASTAGNYFLNKNTGVYETWTKYIAPEEIGGVERYNRQWQDVASAVSFGARGKLPGSSWAYEAGYNASAYQSKNHSPRALANIDAFFLGPKLGLDASGVNIYAPDPARLSRRLTPAEFDSITANSDSRDRSWVNNVSLNANGELFQLPAGAVKLAVLAEAGRQGFRQTPDARINQGVFNTVVQSDEVAGTRGRHAVGAEASVPLLEQLNANLAGRYDRYKFADRSEGKLAYNGGLEWRPAKSLLVRGNYATSFRAPDMNYIFQARGNGYYASSTDYLRCAKAGQSIDNCDYANVSPGFDYVQYGSKELKSEKGKSFGAGLVWSPSADFDVSLDYWNIKIDDLVTNLSADRLLRDEADCYSGANAKGSPTCVDVANRVIRYAADAPYKPGEVKQVLVNPINAAYQAVSGIDIAFKYALRTAGYGRFVWSGNFSKSFSKKSRQFPGDPINDDLADLTNSDWPNKLNTSLNWNIGDWSSTLFLSRYGRVPNAAQTALLNTTTRVNASTVYRITPRTSLSLIVNNVFDKIKTDTSGGWPNYPVGSFSPAGRQVWLELNHHFGS</sequence>
<keyword evidence="8" id="KW-0675">Receptor</keyword>
<evidence type="ECO:0000256" key="8">
    <source>
        <dbReference type="ARBA" id="ARBA00023170"/>
    </source>
</evidence>
<evidence type="ECO:0000313" key="16">
    <source>
        <dbReference type="Proteomes" id="UP000199470"/>
    </source>
</evidence>
<evidence type="ECO:0000256" key="5">
    <source>
        <dbReference type="ARBA" id="ARBA00022692"/>
    </source>
</evidence>
<protein>
    <submittedName>
        <fullName evidence="15">Iron complex outermembrane recepter protein</fullName>
    </submittedName>
</protein>
<dbReference type="STRING" id="758825.SAMN02982985_01275"/>
<dbReference type="Pfam" id="PF00593">
    <property type="entry name" value="TonB_dep_Rec_b-barrel"/>
    <property type="match status" value="1"/>
</dbReference>
<dbReference type="AlphaFoldDB" id="A0A1I4K4U7"/>
<dbReference type="PANTHER" id="PTHR47234">
    <property type="match status" value="1"/>
</dbReference>
<evidence type="ECO:0000256" key="3">
    <source>
        <dbReference type="ARBA" id="ARBA00022448"/>
    </source>
</evidence>
<dbReference type="SUPFAM" id="SSF56935">
    <property type="entry name" value="Porins"/>
    <property type="match status" value="1"/>
</dbReference>
<feature type="chain" id="PRO_5011595520" evidence="12">
    <location>
        <begin position="32"/>
        <end position="910"/>
    </location>
</feature>
<comment type="similarity">
    <text evidence="2 10 11">Belongs to the TonB-dependent receptor family.</text>
</comment>
<accession>A0A1I4K4U7</accession>
<comment type="subcellular location">
    <subcellularLocation>
        <location evidence="1 10">Cell outer membrane</location>
        <topology evidence="1 10">Multi-pass membrane protein</topology>
    </subcellularLocation>
</comment>
<keyword evidence="3 10" id="KW-0813">Transport</keyword>
<proteinExistence type="inferred from homology"/>
<evidence type="ECO:0000256" key="6">
    <source>
        <dbReference type="ARBA" id="ARBA00023077"/>
    </source>
</evidence>
<evidence type="ECO:0000256" key="10">
    <source>
        <dbReference type="PROSITE-ProRule" id="PRU01360"/>
    </source>
</evidence>
<evidence type="ECO:0000256" key="2">
    <source>
        <dbReference type="ARBA" id="ARBA00009810"/>
    </source>
</evidence>
<feature type="domain" description="TonB-dependent receptor plug" evidence="14">
    <location>
        <begin position="65"/>
        <end position="181"/>
    </location>
</feature>
<evidence type="ECO:0000259" key="14">
    <source>
        <dbReference type="Pfam" id="PF07715"/>
    </source>
</evidence>
<dbReference type="Gene3D" id="2.170.130.10">
    <property type="entry name" value="TonB-dependent receptor, plug domain"/>
    <property type="match status" value="1"/>
</dbReference>
<evidence type="ECO:0000256" key="1">
    <source>
        <dbReference type="ARBA" id="ARBA00004571"/>
    </source>
</evidence>
<dbReference type="PANTHER" id="PTHR47234:SF1">
    <property type="entry name" value="TONB-DEPENDENT RECEPTOR"/>
    <property type="match status" value="1"/>
</dbReference>
<keyword evidence="4 10" id="KW-1134">Transmembrane beta strand</keyword>
<name>A0A1I4K4U7_9BURK</name>
<evidence type="ECO:0000313" key="15">
    <source>
        <dbReference type="EMBL" id="SFL73473.1"/>
    </source>
</evidence>
<dbReference type="InterPro" id="IPR000531">
    <property type="entry name" value="Beta-barrel_TonB"/>
</dbReference>
<evidence type="ECO:0000259" key="13">
    <source>
        <dbReference type="Pfam" id="PF00593"/>
    </source>
</evidence>
<dbReference type="PROSITE" id="PS52016">
    <property type="entry name" value="TONB_DEPENDENT_REC_3"/>
    <property type="match status" value="1"/>
</dbReference>
<dbReference type="InterPro" id="IPR012910">
    <property type="entry name" value="Plug_dom"/>
</dbReference>
<reference evidence="15 16" key="1">
    <citation type="submission" date="2016-10" db="EMBL/GenBank/DDBJ databases">
        <authorList>
            <person name="de Groot N.N."/>
        </authorList>
    </citation>
    <scope>NUCLEOTIDE SEQUENCE [LARGE SCALE GENOMIC DNA]</scope>
    <source>
        <strain evidence="15 16">ATCC 43154</strain>
    </source>
</reference>
<feature type="domain" description="TonB-dependent receptor-like beta-barrel" evidence="13">
    <location>
        <begin position="383"/>
        <end position="873"/>
    </location>
</feature>
<dbReference type="InterPro" id="IPR037066">
    <property type="entry name" value="Plug_dom_sf"/>
</dbReference>
<evidence type="ECO:0000256" key="4">
    <source>
        <dbReference type="ARBA" id="ARBA00022452"/>
    </source>
</evidence>
<evidence type="ECO:0000256" key="9">
    <source>
        <dbReference type="ARBA" id="ARBA00023237"/>
    </source>
</evidence>